<accession>A0A0G1Q2P9</accession>
<dbReference type="EMBL" id="LCMQ01000040">
    <property type="protein sequence ID" value="KKU39279.1"/>
    <property type="molecule type" value="Genomic_DNA"/>
</dbReference>
<gene>
    <name evidence="2" type="ORF">UX55_C0040G0004</name>
</gene>
<reference evidence="2 3" key="1">
    <citation type="journal article" date="2015" name="Nature">
        <title>rRNA introns, odd ribosomes, and small enigmatic genomes across a large radiation of phyla.</title>
        <authorList>
            <person name="Brown C.T."/>
            <person name="Hug L.A."/>
            <person name="Thomas B.C."/>
            <person name="Sharon I."/>
            <person name="Castelle C.J."/>
            <person name="Singh A."/>
            <person name="Wilkins M.J."/>
            <person name="Williams K.H."/>
            <person name="Banfield J.F."/>
        </authorList>
    </citation>
    <scope>NUCLEOTIDE SEQUENCE [LARGE SCALE GENOMIC DNA]</scope>
</reference>
<evidence type="ECO:0000256" key="1">
    <source>
        <dbReference type="SAM" id="MobiDB-lite"/>
    </source>
</evidence>
<feature type="compositionally biased region" description="Acidic residues" evidence="1">
    <location>
        <begin position="231"/>
        <end position="241"/>
    </location>
</feature>
<protein>
    <recommendedName>
        <fullName evidence="4">Scaffolding protein</fullName>
    </recommendedName>
</protein>
<comment type="caution">
    <text evidence="2">The sequence shown here is derived from an EMBL/GenBank/DDBJ whole genome shotgun (WGS) entry which is preliminary data.</text>
</comment>
<proteinExistence type="predicted"/>
<organism evidence="2 3">
    <name type="scientific">Candidatus Azambacteria bacterium GW2011_GWE2_46_45</name>
    <dbReference type="NCBI Taxonomy" id="1618625"/>
    <lineage>
        <taxon>Bacteria</taxon>
        <taxon>Candidatus Azamiibacteriota</taxon>
    </lineage>
</organism>
<name>A0A0G1Q2P9_9BACT</name>
<feature type="region of interest" description="Disordered" evidence="1">
    <location>
        <begin position="1"/>
        <end position="139"/>
    </location>
</feature>
<sequence>MDEEQLKQKEQEELRALLDALDDGEDSSGEDQKNKNGAAPADKPDGKETKPEADKEEKPNEEGSEDNANKDSKDKGKDKENKDRWNGKSREEVIKEYETLESRVAALENKDPDKKDDAESGKPKDDGEKLDLPTAEELQKMTPSDFAKWVISRIDEGVKKTIDVQEKIRESVRKEIAEAKKEHPLQDPDYRKMVQTIMDAASAKGTTVSLKEACVQVDAFLGKHKAKDDADTKDESEELSDEEKSRLKKAKAQVESGAGAPTQPDGSDAETKRIQKALAGSGSKSPLGGLGI</sequence>
<feature type="compositionally biased region" description="Acidic residues" evidence="1">
    <location>
        <begin position="20"/>
        <end position="29"/>
    </location>
</feature>
<dbReference type="AlphaFoldDB" id="A0A0G1Q2P9"/>
<feature type="compositionally biased region" description="Basic and acidic residues" evidence="1">
    <location>
        <begin position="1"/>
        <end position="16"/>
    </location>
</feature>
<feature type="region of interest" description="Disordered" evidence="1">
    <location>
        <begin position="221"/>
        <end position="292"/>
    </location>
</feature>
<feature type="compositionally biased region" description="Basic and acidic residues" evidence="1">
    <location>
        <begin position="42"/>
        <end position="101"/>
    </location>
</feature>
<evidence type="ECO:0000313" key="2">
    <source>
        <dbReference type="EMBL" id="KKU39279.1"/>
    </source>
</evidence>
<feature type="compositionally biased region" description="Low complexity" evidence="1">
    <location>
        <begin position="278"/>
        <end position="292"/>
    </location>
</feature>
<feature type="compositionally biased region" description="Basic and acidic residues" evidence="1">
    <location>
        <begin position="108"/>
        <end position="131"/>
    </location>
</feature>
<evidence type="ECO:0008006" key="4">
    <source>
        <dbReference type="Google" id="ProtNLM"/>
    </source>
</evidence>
<dbReference type="Proteomes" id="UP000034202">
    <property type="component" value="Unassembled WGS sequence"/>
</dbReference>
<evidence type="ECO:0000313" key="3">
    <source>
        <dbReference type="Proteomes" id="UP000034202"/>
    </source>
</evidence>